<evidence type="ECO:0000256" key="2">
    <source>
        <dbReference type="SAM" id="MobiDB-lite"/>
    </source>
</evidence>
<feature type="compositionally biased region" description="Polar residues" evidence="2">
    <location>
        <begin position="60"/>
        <end position="70"/>
    </location>
</feature>
<evidence type="ECO:0000313" key="3">
    <source>
        <dbReference type="EMBL" id="GMH80170.1"/>
    </source>
</evidence>
<feature type="coiled-coil region" evidence="1">
    <location>
        <begin position="4"/>
        <end position="31"/>
    </location>
</feature>
<reference evidence="4" key="1">
    <citation type="journal article" date="2023" name="Commun. Biol.">
        <title>Genome analysis of Parmales, the sister group of diatoms, reveals the evolutionary specialization of diatoms from phago-mixotrophs to photoautotrophs.</title>
        <authorList>
            <person name="Ban H."/>
            <person name="Sato S."/>
            <person name="Yoshikawa S."/>
            <person name="Yamada K."/>
            <person name="Nakamura Y."/>
            <person name="Ichinomiya M."/>
            <person name="Sato N."/>
            <person name="Blanc-Mathieu R."/>
            <person name="Endo H."/>
            <person name="Kuwata A."/>
            <person name="Ogata H."/>
        </authorList>
    </citation>
    <scope>NUCLEOTIDE SEQUENCE [LARGE SCALE GENOMIC DNA]</scope>
    <source>
        <strain evidence="4">NIES 3701</strain>
    </source>
</reference>
<evidence type="ECO:0000313" key="4">
    <source>
        <dbReference type="Proteomes" id="UP001165085"/>
    </source>
</evidence>
<sequence>MDTNREMEEILGQATSRRTDLQKKLDEAREKNLVREFEAFKARGGVLPKWKPRTEPGKRYSTTTSSSYQDRFSEMPPRSELMKTARDRKMANWTPQIKFGDEKIDYQTDARKEVNSNAFAESVAATLDCRSRAKQMKANLTKTQWQLGVSDTTMADFGPTSRLPDPTGPDFASYRGVLDPQIGQKIKKSTAFAGILDPSIKINYESVAQAGMKSVSQKGPDQNDFKSVKAHAKKLKQELSGSTFVFGDAERNLTTDYRDGFQYSPVEAKTAKEKLDPEMLKDLRSAHFTFAPDNGSWEMADPKNRYVSDSEMNNRKFVADLKGEKRDVKAEKERNARMKLRLQRNTFQLGTEEEYMY</sequence>
<comment type="caution">
    <text evidence="3">The sequence shown here is derived from an EMBL/GenBank/DDBJ whole genome shotgun (WGS) entry which is preliminary data.</text>
</comment>
<dbReference type="Proteomes" id="UP001165085">
    <property type="component" value="Unassembled WGS sequence"/>
</dbReference>
<accession>A0A9W7B5V5</accession>
<keyword evidence="4" id="KW-1185">Reference proteome</keyword>
<name>A0A9W7B5V5_9STRA</name>
<protein>
    <submittedName>
        <fullName evidence="3">Uncharacterized protein</fullName>
    </submittedName>
</protein>
<keyword evidence="1" id="KW-0175">Coiled coil</keyword>
<feature type="region of interest" description="Disordered" evidence="2">
    <location>
        <begin position="47"/>
        <end position="73"/>
    </location>
</feature>
<dbReference type="OrthoDB" id="189724at2759"/>
<gene>
    <name evidence="3" type="ORF">TrST_g12168</name>
</gene>
<dbReference type="EMBL" id="BRXY01000241">
    <property type="protein sequence ID" value="GMH80170.1"/>
    <property type="molecule type" value="Genomic_DNA"/>
</dbReference>
<dbReference type="AlphaFoldDB" id="A0A9W7B5V5"/>
<organism evidence="3 4">
    <name type="scientific">Triparma strigata</name>
    <dbReference type="NCBI Taxonomy" id="1606541"/>
    <lineage>
        <taxon>Eukaryota</taxon>
        <taxon>Sar</taxon>
        <taxon>Stramenopiles</taxon>
        <taxon>Ochrophyta</taxon>
        <taxon>Bolidophyceae</taxon>
        <taxon>Parmales</taxon>
        <taxon>Triparmaceae</taxon>
        <taxon>Triparma</taxon>
    </lineage>
</organism>
<proteinExistence type="predicted"/>
<evidence type="ECO:0000256" key="1">
    <source>
        <dbReference type="SAM" id="Coils"/>
    </source>
</evidence>